<gene>
    <name evidence="1" type="ORF">BA1DRAFT_04114</name>
</gene>
<organism evidence="1 2">
    <name type="scientific">Photorhabdus aegyptia</name>
    <dbReference type="NCBI Taxonomy" id="2805098"/>
    <lineage>
        <taxon>Bacteria</taxon>
        <taxon>Pseudomonadati</taxon>
        <taxon>Pseudomonadota</taxon>
        <taxon>Gammaproteobacteria</taxon>
        <taxon>Enterobacterales</taxon>
        <taxon>Morganellaceae</taxon>
        <taxon>Photorhabdus</taxon>
    </lineage>
</organism>
<dbReference type="RefSeq" id="WP_036782834.1">
    <property type="nucleotide sequence ID" value="NZ_CAWLTM010000028.1"/>
</dbReference>
<comment type="caution">
    <text evidence="1">The sequence shown here is derived from an EMBL/GenBank/DDBJ whole genome shotgun (WGS) entry which is preliminary data.</text>
</comment>
<dbReference type="AlphaFoldDB" id="A0A022PB96"/>
<reference evidence="1 2" key="1">
    <citation type="submission" date="2014-03" db="EMBL/GenBank/DDBJ databases">
        <title>Draft Genome of Photorhabdus luminescens BA1, an Egyptian Isolate.</title>
        <authorList>
            <person name="Ghazal S."/>
            <person name="Hurst S.G.IV."/>
            <person name="Morris K."/>
            <person name="Thomas K."/>
            <person name="Tisa L.S."/>
        </authorList>
    </citation>
    <scope>NUCLEOTIDE SEQUENCE [LARGE SCALE GENOMIC DNA]</scope>
    <source>
        <strain evidence="1 2">BA1</strain>
    </source>
</reference>
<dbReference type="EMBL" id="JFGV01000087">
    <property type="protein sequence ID" value="EYU13427.1"/>
    <property type="molecule type" value="Genomic_DNA"/>
</dbReference>
<keyword evidence="2" id="KW-1185">Reference proteome</keyword>
<dbReference type="PATRIC" id="fig|1393736.3.peg.4188"/>
<evidence type="ECO:0000313" key="2">
    <source>
        <dbReference type="Proteomes" id="UP000023464"/>
    </source>
</evidence>
<evidence type="ECO:0000313" key="1">
    <source>
        <dbReference type="EMBL" id="EYU13427.1"/>
    </source>
</evidence>
<proteinExistence type="predicted"/>
<sequence length="235" mass="26924">MADYYTEASFIVPCSEEQASVAIEALTHIDGECTEFARTVISEHKDEAFAPKESIIRHCFQNHPDRNNDSFSLEWDFTLENYPDGLWIHAGESINTEHAAIFTQAVLIAFDLPYLVEIQAAHTSNKQRTDAFGGHACVVSKDHIRWNDLCDFLEAERKAHEEREQYFVCNIKNIKNGKYEYGHCFLMKCSGSDDPEKRLDEIFVNYLGESNKKGESLSEITPLEFKVMQTHLSVF</sequence>
<accession>A0A022PB96</accession>
<protein>
    <submittedName>
        <fullName evidence="1">Uncharacterized protein</fullName>
    </submittedName>
</protein>
<dbReference type="Proteomes" id="UP000023464">
    <property type="component" value="Unassembled WGS sequence"/>
</dbReference>
<name>A0A022PB96_9GAMM</name>